<dbReference type="OrthoDB" id="9991317at2759"/>
<dbReference type="SUPFAM" id="SSF48452">
    <property type="entry name" value="TPR-like"/>
    <property type="match status" value="1"/>
</dbReference>
<protein>
    <submittedName>
        <fullName evidence="2">CHAT domain-containing protein</fullName>
    </submittedName>
</protein>
<dbReference type="InterPro" id="IPR011990">
    <property type="entry name" value="TPR-like_helical_dom_sf"/>
</dbReference>
<dbReference type="Pfam" id="PF12770">
    <property type="entry name" value="CHAT"/>
    <property type="match status" value="1"/>
</dbReference>
<dbReference type="Pfam" id="PF13374">
    <property type="entry name" value="TPR_10"/>
    <property type="match status" value="2"/>
</dbReference>
<dbReference type="PANTHER" id="PTHR19959">
    <property type="entry name" value="KINESIN LIGHT CHAIN"/>
    <property type="match status" value="1"/>
</dbReference>
<accession>A0A8H6I0K0</accession>
<sequence>MDNHTCALREERIEDTLERLKKDAPDHIKRFDETGDILELDRAFELIQKALQLIPEDHTDFNWWLGILAEYHQARAEQTNSLEDLDEAILVGHRSVDSAPEDDEELPIRLHNLGFAYQSRFDLSHTPEDLDRAISFSKRSVLLTAEDDTDVSVVVKIIGLAFHKRFELTGSLTDLDEAIAYTQRSVDRTVDDDADLPTRLNDLGWSFECRFERTRNVADLAESIAMYQRAIELIPDDNEDLPQWLNNVASSLRARFEHIGELADINEAISFAQRAVDLTPLCDVNLPTLLSTLGLALQSRSERTGDLADSTKAILLATTAVELTPAGHADLPACLNNLGLSFNRRFHCTGNVTDLTEAITFGGRAVELAPEDDTELPIMLSNLGAAFTSRFEHTGDAANLDSAISFGERAVRLSPEGDPDLAHRLGDLGTAFRYRFKCTENLEDLAEAIAVHRRALQRTPEGGTSIPMQLNDLALVLNDRYDYTDSVADLAEAISCCEKAVQLTPDDQEELPSYLHTLSTSLLSRFVRRGPVTDYTNAVASAQRAVDLAPVGHPRLPTLLGSLGEVIRSQVRFTGNLVDLARAIAVERKALELSLDSDFPTRPNLLVRLRSSLLLRFHITGNIADLVEAISLNEKAVELTPQGHPDLPNWLYHLGQLLYTSWLACQDDPDRLEACLSAFKSAAVAKGGLPRARLYAAGHWAGLQYDHCPHSSEVMTAFDFAVELVSLVAGLEKTVGHRINQLREYRGIPLKAAAAACSLARPDRAVEWLERGRCLVWGHISHLRTPTDQLELEHPDLARSLAELSKQLENAGSSRPEIHIDMALSEKISLEKEARGHMRLVQKWDNLIGTIQALPGFEQFLTPLPYSSLMQHLPDSGFVVIVNLDDGRCDAIALSFNLEDPIHIALPDFSREKCLEYKRSLSAQLSFHQLHARGSEGDSNDYLLSRSIRPHGKEKRERGTICTILRSLWEEVVKPIVEALNIPKSDPTSPQHLPRIWWCPTGVLSFLPIHAAGIYSSSVGSVSIHDYAVSSYTPSVTTLTELVRTTRSPKNLRALSGILLTSQPNAPGVPPITGTTREVRSISSLARERGVRVRKLEGDDAISIDEYLKDMECYSSLHLACHASQNAVDPLQSRFIFHNGSLDLGTIIRKKFENADLAFLSACETSTGEDTSTNEAVHLAAGMLAAGYRRVVATMWAIGDSQAVDVAHDFYSYLWRERNVSEGEFDGSDSAYALHHAVLQLRQRLDMDSEKALLAWIPYVHFGY</sequence>
<comment type="caution">
    <text evidence="2">The sequence shown here is derived from an EMBL/GenBank/DDBJ whole genome shotgun (WGS) entry which is preliminary data.</text>
</comment>
<feature type="domain" description="CHAT" evidence="1">
    <location>
        <begin position="965"/>
        <end position="1263"/>
    </location>
</feature>
<dbReference type="PANTHER" id="PTHR19959:SF119">
    <property type="entry name" value="FUNGAL LIPASE-LIKE DOMAIN-CONTAINING PROTEIN"/>
    <property type="match status" value="1"/>
</dbReference>
<evidence type="ECO:0000313" key="2">
    <source>
        <dbReference type="EMBL" id="KAF6756489.1"/>
    </source>
</evidence>
<proteinExistence type="predicted"/>
<dbReference type="Gene3D" id="1.25.40.10">
    <property type="entry name" value="Tetratricopeptide repeat domain"/>
    <property type="match status" value="4"/>
</dbReference>
<dbReference type="Proteomes" id="UP000521943">
    <property type="component" value="Unassembled WGS sequence"/>
</dbReference>
<evidence type="ECO:0000259" key="1">
    <source>
        <dbReference type="Pfam" id="PF12770"/>
    </source>
</evidence>
<reference evidence="2 3" key="1">
    <citation type="submission" date="2020-07" db="EMBL/GenBank/DDBJ databases">
        <title>Comparative genomics of pyrophilous fungi reveals a link between fire events and developmental genes.</title>
        <authorList>
            <consortium name="DOE Joint Genome Institute"/>
            <person name="Steindorff A.S."/>
            <person name="Carver A."/>
            <person name="Calhoun S."/>
            <person name="Stillman K."/>
            <person name="Liu H."/>
            <person name="Lipzen A."/>
            <person name="Pangilinan J."/>
            <person name="Labutti K."/>
            <person name="Bruns T.D."/>
            <person name="Grigoriev I.V."/>
        </authorList>
    </citation>
    <scope>NUCLEOTIDE SEQUENCE [LARGE SCALE GENOMIC DNA]</scope>
    <source>
        <strain evidence="2 3">CBS 144469</strain>
    </source>
</reference>
<dbReference type="AlphaFoldDB" id="A0A8H6I0K0"/>
<name>A0A8H6I0K0_9AGAR</name>
<gene>
    <name evidence="2" type="ORF">DFP72DRAFT_1045022</name>
</gene>
<dbReference type="InterPro" id="IPR024983">
    <property type="entry name" value="CHAT_dom"/>
</dbReference>
<dbReference type="EMBL" id="JACGCI010000026">
    <property type="protein sequence ID" value="KAF6756489.1"/>
    <property type="molecule type" value="Genomic_DNA"/>
</dbReference>
<keyword evidence="3" id="KW-1185">Reference proteome</keyword>
<dbReference type="SUPFAM" id="SSF81901">
    <property type="entry name" value="HCP-like"/>
    <property type="match status" value="1"/>
</dbReference>
<organism evidence="2 3">
    <name type="scientific">Ephemerocybe angulata</name>
    <dbReference type="NCBI Taxonomy" id="980116"/>
    <lineage>
        <taxon>Eukaryota</taxon>
        <taxon>Fungi</taxon>
        <taxon>Dikarya</taxon>
        <taxon>Basidiomycota</taxon>
        <taxon>Agaricomycotina</taxon>
        <taxon>Agaricomycetes</taxon>
        <taxon>Agaricomycetidae</taxon>
        <taxon>Agaricales</taxon>
        <taxon>Agaricineae</taxon>
        <taxon>Psathyrellaceae</taxon>
        <taxon>Ephemerocybe</taxon>
    </lineage>
</organism>
<evidence type="ECO:0000313" key="3">
    <source>
        <dbReference type="Proteomes" id="UP000521943"/>
    </source>
</evidence>